<dbReference type="Proteomes" id="UP000078542">
    <property type="component" value="Unassembled WGS sequence"/>
</dbReference>
<evidence type="ECO:0000259" key="2">
    <source>
        <dbReference type="Pfam" id="PF06747"/>
    </source>
</evidence>
<feature type="domain" description="CHCH" evidence="2">
    <location>
        <begin position="46"/>
        <end position="79"/>
    </location>
</feature>
<dbReference type="GO" id="GO:0005761">
    <property type="term" value="C:mitochondrial ribosome"/>
    <property type="evidence" value="ECO:0007669"/>
    <property type="project" value="InterPro"/>
</dbReference>
<dbReference type="KEGG" id="ccoa:108778443"/>
<dbReference type="OrthoDB" id="5825849at2759"/>
<dbReference type="GO" id="GO:0003723">
    <property type="term" value="F:RNA binding"/>
    <property type="evidence" value="ECO:0007669"/>
    <property type="project" value="TreeGrafter"/>
</dbReference>
<dbReference type="InterPro" id="IPR010625">
    <property type="entry name" value="CHCH"/>
</dbReference>
<dbReference type="GO" id="GO:0032543">
    <property type="term" value="P:mitochondrial translation"/>
    <property type="evidence" value="ECO:0007669"/>
    <property type="project" value="InterPro"/>
</dbReference>
<dbReference type="SUPFAM" id="SSF47072">
    <property type="entry name" value="Cysteine alpha-hairpin motif"/>
    <property type="match status" value="1"/>
</dbReference>
<dbReference type="PANTHER" id="PTHR31278:SF2">
    <property type="entry name" value="SMALL RIBOSOMAL SUBUNIT PROTEIN MS37"/>
    <property type="match status" value="1"/>
</dbReference>
<dbReference type="InterPro" id="IPR033620">
    <property type="entry name" value="Ribosomal_mS37_met"/>
</dbReference>
<accession>A0A195C9B2</accession>
<evidence type="ECO:0000256" key="1">
    <source>
        <dbReference type="ARBA" id="ARBA00023157"/>
    </source>
</evidence>
<keyword evidence="1" id="KW-1015">Disulfide bond</keyword>
<dbReference type="STRING" id="456900.A0A195C9B2"/>
<dbReference type="InterPro" id="IPR009069">
    <property type="entry name" value="Cys_alpha_HP_mot_SF"/>
</dbReference>
<organism evidence="3 4">
    <name type="scientific">Cyphomyrmex costatus</name>
    <dbReference type="NCBI Taxonomy" id="456900"/>
    <lineage>
        <taxon>Eukaryota</taxon>
        <taxon>Metazoa</taxon>
        <taxon>Ecdysozoa</taxon>
        <taxon>Arthropoda</taxon>
        <taxon>Hexapoda</taxon>
        <taxon>Insecta</taxon>
        <taxon>Pterygota</taxon>
        <taxon>Neoptera</taxon>
        <taxon>Endopterygota</taxon>
        <taxon>Hymenoptera</taxon>
        <taxon>Apocrita</taxon>
        <taxon>Aculeata</taxon>
        <taxon>Formicoidea</taxon>
        <taxon>Formicidae</taxon>
        <taxon>Myrmicinae</taxon>
        <taxon>Cyphomyrmex</taxon>
    </lineage>
</organism>
<dbReference type="AlphaFoldDB" id="A0A195C9B2"/>
<dbReference type="EMBL" id="KQ978068">
    <property type="protein sequence ID" value="KYM97412.1"/>
    <property type="molecule type" value="Genomic_DNA"/>
</dbReference>
<reference evidence="3 4" key="1">
    <citation type="submission" date="2016-03" db="EMBL/GenBank/DDBJ databases">
        <title>Cyphomyrmex costatus WGS genome.</title>
        <authorList>
            <person name="Nygaard S."/>
            <person name="Hu H."/>
            <person name="Boomsma J."/>
            <person name="Zhang G."/>
        </authorList>
    </citation>
    <scope>NUCLEOTIDE SEQUENCE [LARGE SCALE GENOMIC DNA]</scope>
    <source>
        <strain evidence="3">MS0001</strain>
        <tissue evidence="3">Whole body</tissue>
    </source>
</reference>
<dbReference type="Pfam" id="PF06747">
    <property type="entry name" value="CHCH"/>
    <property type="match status" value="1"/>
</dbReference>
<evidence type="ECO:0000313" key="3">
    <source>
        <dbReference type="EMBL" id="KYM97412.1"/>
    </source>
</evidence>
<gene>
    <name evidence="3" type="ORF">ALC62_11704</name>
</gene>
<dbReference type="PANTHER" id="PTHR31278">
    <property type="entry name" value="CHCHD1"/>
    <property type="match status" value="1"/>
</dbReference>
<protein>
    <recommendedName>
        <fullName evidence="2">CHCH domain-containing protein</fullName>
    </recommendedName>
</protein>
<keyword evidence="4" id="KW-1185">Reference proteome</keyword>
<dbReference type="GO" id="GO:0005654">
    <property type="term" value="C:nucleoplasm"/>
    <property type="evidence" value="ECO:0007669"/>
    <property type="project" value="TreeGrafter"/>
</dbReference>
<name>A0A195C9B2_9HYME</name>
<proteinExistence type="predicted"/>
<sequence>MKLMSILFRNARQPQNEKKVPFKEIMPLKLKAYVSAKNQRVKDKGCLLQMTLLLTCLEENEFEDTRCTPELKALNQCFQVYQSNQERIYSQQEKLPVPNSKNFSQKQITNLLRKYPTV</sequence>
<evidence type="ECO:0000313" key="4">
    <source>
        <dbReference type="Proteomes" id="UP000078542"/>
    </source>
</evidence>